<accession>A0A1H9FII4</accession>
<keyword evidence="1" id="KW-0472">Membrane</keyword>
<feature type="transmembrane region" description="Helical" evidence="1">
    <location>
        <begin position="76"/>
        <end position="96"/>
    </location>
</feature>
<protein>
    <submittedName>
        <fullName evidence="2">Uncharacterized protein</fullName>
    </submittedName>
</protein>
<dbReference type="Proteomes" id="UP000181998">
    <property type="component" value="Unassembled WGS sequence"/>
</dbReference>
<reference evidence="2 3" key="1">
    <citation type="submission" date="2016-10" db="EMBL/GenBank/DDBJ databases">
        <authorList>
            <person name="de Groot N.N."/>
        </authorList>
    </citation>
    <scope>NUCLEOTIDE SEQUENCE [LARGE SCALE GENOMIC DNA]</scope>
    <source>
        <strain evidence="2 3">Nm9</strain>
    </source>
</reference>
<sequence>MNVNDILLTAIVLMTLAVTYYNVKEQYELQHSFKMALGGGFISFFVTLVYSVLFWLGAFIFSWVKEREFSVLETLLYIPAALLLCAILTVVFSLFFKISDNDRH</sequence>
<evidence type="ECO:0000313" key="3">
    <source>
        <dbReference type="Proteomes" id="UP000181998"/>
    </source>
</evidence>
<dbReference type="RefSeq" id="WP_074721897.1">
    <property type="nucleotide sequence ID" value="NZ_FOFX01000043.1"/>
</dbReference>
<evidence type="ECO:0000256" key="1">
    <source>
        <dbReference type="SAM" id="Phobius"/>
    </source>
</evidence>
<gene>
    <name evidence="2" type="ORF">SAMN05421510_104317</name>
</gene>
<organism evidence="2 3">
    <name type="scientific">Nitrosomonas ureae</name>
    <dbReference type="NCBI Taxonomy" id="44577"/>
    <lineage>
        <taxon>Bacteria</taxon>
        <taxon>Pseudomonadati</taxon>
        <taxon>Pseudomonadota</taxon>
        <taxon>Betaproteobacteria</taxon>
        <taxon>Nitrosomonadales</taxon>
        <taxon>Nitrosomonadaceae</taxon>
        <taxon>Nitrosomonas</taxon>
    </lineage>
</organism>
<feature type="transmembrane region" description="Helical" evidence="1">
    <location>
        <begin position="6"/>
        <end position="23"/>
    </location>
</feature>
<keyword evidence="1" id="KW-1133">Transmembrane helix</keyword>
<evidence type="ECO:0000313" key="2">
    <source>
        <dbReference type="EMBL" id="SEQ37313.1"/>
    </source>
</evidence>
<name>A0A1H9FII4_9PROT</name>
<dbReference type="AlphaFoldDB" id="A0A1H9FII4"/>
<feature type="transmembrane region" description="Helical" evidence="1">
    <location>
        <begin position="35"/>
        <end position="64"/>
    </location>
</feature>
<dbReference type="EMBL" id="FOFX01000043">
    <property type="protein sequence ID" value="SEQ37313.1"/>
    <property type="molecule type" value="Genomic_DNA"/>
</dbReference>
<proteinExistence type="predicted"/>
<keyword evidence="1" id="KW-0812">Transmembrane</keyword>